<evidence type="ECO:0000313" key="3">
    <source>
        <dbReference type="Proteomes" id="UP000198538"/>
    </source>
</evidence>
<organism evidence="2 3">
    <name type="scientific">Paenibacillus polysaccharolyticus</name>
    <dbReference type="NCBI Taxonomy" id="582692"/>
    <lineage>
        <taxon>Bacteria</taxon>
        <taxon>Bacillati</taxon>
        <taxon>Bacillota</taxon>
        <taxon>Bacilli</taxon>
        <taxon>Bacillales</taxon>
        <taxon>Paenibacillaceae</taxon>
        <taxon>Paenibacillus</taxon>
    </lineage>
</organism>
<gene>
    <name evidence="2" type="ORF">SAMN05720606_101198</name>
</gene>
<dbReference type="SUPFAM" id="SSF52317">
    <property type="entry name" value="Class I glutamine amidotransferase-like"/>
    <property type="match status" value="1"/>
</dbReference>
<keyword evidence="3" id="KW-1185">Reference proteome</keyword>
<proteinExistence type="predicted"/>
<dbReference type="STRING" id="582692.SAMN05720606_101198"/>
<dbReference type="Pfam" id="PF01965">
    <property type="entry name" value="DJ-1_PfpI"/>
    <property type="match status" value="1"/>
</dbReference>
<evidence type="ECO:0000259" key="1">
    <source>
        <dbReference type="Pfam" id="PF01965"/>
    </source>
</evidence>
<protein>
    <submittedName>
        <fullName evidence="2">DJ-1/PfpI family protein</fullName>
    </submittedName>
</protein>
<dbReference type="InterPro" id="IPR029062">
    <property type="entry name" value="Class_I_gatase-like"/>
</dbReference>
<reference evidence="3" key="1">
    <citation type="submission" date="2016-10" db="EMBL/GenBank/DDBJ databases">
        <authorList>
            <person name="Varghese N."/>
            <person name="Submissions S."/>
        </authorList>
    </citation>
    <scope>NUCLEOTIDE SEQUENCE [LARGE SCALE GENOMIC DNA]</scope>
    <source>
        <strain evidence="3">BL9</strain>
    </source>
</reference>
<sequence length="179" mass="19872">MKAGVNINTHVLIYDGFVNFEIMLATYLMKTQGEIITVGLNSEMVNSYEGFIVKPHKDIKEIDCDEVEILLIPGGDIGPIEGNHQLTSLIKRLDINGKYIGAICSGVDLVKQAGVLEGKGFTGNGINNDETYTVSQNIITAKANGYVDFAIELGKMLNIYSDEDDYNETIRFFKYFENN</sequence>
<dbReference type="AlphaFoldDB" id="A0A1G5B271"/>
<dbReference type="RefSeq" id="WP_244159167.1">
    <property type="nucleotide sequence ID" value="NZ_FMVM01000001.1"/>
</dbReference>
<dbReference type="EMBL" id="FMVM01000001">
    <property type="protein sequence ID" value="SCX84299.1"/>
    <property type="molecule type" value="Genomic_DNA"/>
</dbReference>
<dbReference type="Gene3D" id="3.40.50.880">
    <property type="match status" value="1"/>
</dbReference>
<dbReference type="InterPro" id="IPR002818">
    <property type="entry name" value="DJ-1/PfpI"/>
</dbReference>
<evidence type="ECO:0000313" key="2">
    <source>
        <dbReference type="EMBL" id="SCX84299.1"/>
    </source>
</evidence>
<accession>A0A1G5B271</accession>
<dbReference type="Proteomes" id="UP000198538">
    <property type="component" value="Unassembled WGS sequence"/>
</dbReference>
<feature type="domain" description="DJ-1/PfpI" evidence="1">
    <location>
        <begin position="11"/>
        <end position="142"/>
    </location>
</feature>
<name>A0A1G5B271_9BACL</name>